<reference evidence="3 4" key="1">
    <citation type="submission" date="2017-08" db="EMBL/GenBank/DDBJ databases">
        <title>Acidophilic green algal genome provides insights into adaptation to an acidic environment.</title>
        <authorList>
            <person name="Hirooka S."/>
            <person name="Hirose Y."/>
            <person name="Kanesaki Y."/>
            <person name="Higuchi S."/>
            <person name="Fujiwara T."/>
            <person name="Onuma R."/>
            <person name="Era A."/>
            <person name="Ohbayashi R."/>
            <person name="Uzuka A."/>
            <person name="Nozaki H."/>
            <person name="Yoshikawa H."/>
            <person name="Miyagishima S.Y."/>
        </authorList>
    </citation>
    <scope>NUCLEOTIDE SEQUENCE [LARGE SCALE GENOMIC DNA]</scope>
    <source>
        <strain evidence="3 4">NIES-2499</strain>
    </source>
</reference>
<dbReference type="OrthoDB" id="10261556at2759"/>
<dbReference type="CDD" id="cd04332">
    <property type="entry name" value="YbaK_like"/>
    <property type="match status" value="1"/>
</dbReference>
<accession>A0A250XSX4</accession>
<dbReference type="SUPFAM" id="SSF55826">
    <property type="entry name" value="YbaK/ProRS associated domain"/>
    <property type="match status" value="1"/>
</dbReference>
<dbReference type="PANTHER" id="PTHR47765">
    <property type="entry name" value="3'-5' EXONUCLEASE DOMAIN-CONTAINING PROTEIN"/>
    <property type="match status" value="1"/>
</dbReference>
<dbReference type="Pfam" id="PF04073">
    <property type="entry name" value="tRNA_edit"/>
    <property type="match status" value="1"/>
</dbReference>
<dbReference type="SUPFAM" id="SSF53098">
    <property type="entry name" value="Ribonuclease H-like"/>
    <property type="match status" value="1"/>
</dbReference>
<dbReference type="InterPro" id="IPR012337">
    <property type="entry name" value="RNaseH-like_sf"/>
</dbReference>
<dbReference type="SMART" id="SM00474">
    <property type="entry name" value="35EXOc"/>
    <property type="match status" value="1"/>
</dbReference>
<dbReference type="PANTHER" id="PTHR47765:SF2">
    <property type="entry name" value="EXONUCLEASE MUT-7 HOMOLOG"/>
    <property type="match status" value="1"/>
</dbReference>
<dbReference type="InterPro" id="IPR036397">
    <property type="entry name" value="RNaseH_sf"/>
</dbReference>
<dbReference type="InterPro" id="IPR002562">
    <property type="entry name" value="3'-5'_exonuclease_dom"/>
</dbReference>
<dbReference type="InterPro" id="IPR036754">
    <property type="entry name" value="YbaK/aa-tRNA-synt-asso_dom_sf"/>
</dbReference>
<sequence>MELGSLIVSKDARVLIERLFVLIQTSKNGFKEIQGQLSRLMFGGEAVIVENESLNLILDCLRLLVTTTVLDDIAIIKGPGNVSSISHLLIELMAPAHAHKVDLQLYKGLASELVESHCLQPAHARLTVKIVQNFQLYPSDFQEWKSLVDFVAVLLADRTTLTPAISLMMLLEGLDEEFDKSSILGELVALGLESSAETWINRLGKEYQVTYVEHCIAQDRLKAASRTVRRFGLKDEFPDVESMYRQKTVGRLLGKRLWSVASTFVGNEVSLQTLVLKQMVEAGEGTMAEEYRILFGLPPEALQLDPDVMAREEAERLARYLQLPFPDNNLIMVDDEDTLATASRLLSQASLLGLDVEWKPFSVAAPAAADSDMKAREHGSSPASVLQVSTESHVMVFDLLKLGSDPVMSHHLDECLKLGFHNKGILKLGFELAGDLSKLSSSYPQLQAFALVEPVMDLKHLWLAHLDSLAGSNNILRVQRSAGLSTLSQALLGKPLDKSMQVSDWEARPLSARQFRYACMDAAVLVLLYRTLERSLKVFEAVLRSKKYSYVTNAAKFQNSKSKSAKALGATAHDSDDDDRGSGGDTARQIESDSVPLSGDSVPLSGDSVPLSGDSVPLSRDSVPLSGDSVPLSRDSVPLSRDSDRLEGGFKAITNPRNAVAPLGSDRIVKDWRHWRPQQESLADHLKTSKAWGGIFKIKSSNNGTAEGSTPSLVSTCRQLHGQSATPSAPTLKSHAIVLDGADSWSNSGQKLPQSMGSWLLTAGVPTCNPLSIPPLIDKALSAHDLRDAFLLLPEVPEASPQLPLQENVLAKAGGAADVLGVSASSVAKCVALMAVAQPWLAVIRGHARLDMRKVAAIIGVSRKNVKMASADDCLATFGYQKGEWSCADYAPVIGQGIR</sequence>
<keyword evidence="4" id="KW-1185">Reference proteome</keyword>
<dbReference type="GO" id="GO:0003676">
    <property type="term" value="F:nucleic acid binding"/>
    <property type="evidence" value="ECO:0007669"/>
    <property type="project" value="InterPro"/>
</dbReference>
<dbReference type="InterPro" id="IPR052408">
    <property type="entry name" value="Exonuclease_MUT-7-like"/>
</dbReference>
<dbReference type="Gene3D" id="3.90.960.10">
    <property type="entry name" value="YbaK/aminoacyl-tRNA synthetase-associated domain"/>
    <property type="match status" value="1"/>
</dbReference>
<organism evidence="3 4">
    <name type="scientific">Chlamydomonas eustigma</name>
    <dbReference type="NCBI Taxonomy" id="1157962"/>
    <lineage>
        <taxon>Eukaryota</taxon>
        <taxon>Viridiplantae</taxon>
        <taxon>Chlorophyta</taxon>
        <taxon>core chlorophytes</taxon>
        <taxon>Chlorophyceae</taxon>
        <taxon>CS clade</taxon>
        <taxon>Chlamydomonadales</taxon>
        <taxon>Chlamydomonadaceae</taxon>
        <taxon>Chlamydomonas</taxon>
    </lineage>
</organism>
<proteinExistence type="predicted"/>
<dbReference type="Pfam" id="PF01612">
    <property type="entry name" value="DNA_pol_A_exo1"/>
    <property type="match status" value="1"/>
</dbReference>
<feature type="domain" description="3'-5' exonuclease" evidence="2">
    <location>
        <begin position="330"/>
        <end position="537"/>
    </location>
</feature>
<dbReference type="Gene3D" id="3.30.420.10">
    <property type="entry name" value="Ribonuclease H-like superfamily/Ribonuclease H"/>
    <property type="match status" value="1"/>
</dbReference>
<dbReference type="InterPro" id="IPR007214">
    <property type="entry name" value="YbaK/aa-tRNA-synth-assoc-dom"/>
</dbReference>
<feature type="region of interest" description="Disordered" evidence="1">
    <location>
        <begin position="562"/>
        <end position="643"/>
    </location>
</feature>
<dbReference type="GO" id="GO:0002161">
    <property type="term" value="F:aminoacyl-tRNA deacylase activity"/>
    <property type="evidence" value="ECO:0007669"/>
    <property type="project" value="InterPro"/>
</dbReference>
<evidence type="ECO:0000256" key="1">
    <source>
        <dbReference type="SAM" id="MobiDB-lite"/>
    </source>
</evidence>
<comment type="caution">
    <text evidence="3">The sequence shown here is derived from an EMBL/GenBank/DDBJ whole genome shotgun (WGS) entry which is preliminary data.</text>
</comment>
<evidence type="ECO:0000313" key="4">
    <source>
        <dbReference type="Proteomes" id="UP000232323"/>
    </source>
</evidence>
<evidence type="ECO:0000259" key="2">
    <source>
        <dbReference type="SMART" id="SM00474"/>
    </source>
</evidence>
<dbReference type="Proteomes" id="UP000232323">
    <property type="component" value="Unassembled WGS sequence"/>
</dbReference>
<dbReference type="STRING" id="1157962.A0A250XSX4"/>
<protein>
    <recommendedName>
        <fullName evidence="2">3'-5' exonuclease domain-containing protein</fullName>
    </recommendedName>
</protein>
<evidence type="ECO:0000313" key="3">
    <source>
        <dbReference type="EMBL" id="GAX86059.1"/>
    </source>
</evidence>
<dbReference type="EMBL" id="BEGY01000221">
    <property type="protein sequence ID" value="GAX86059.1"/>
    <property type="molecule type" value="Genomic_DNA"/>
</dbReference>
<name>A0A250XSX4_9CHLO</name>
<dbReference type="GO" id="GO:0008408">
    <property type="term" value="F:3'-5' exonuclease activity"/>
    <property type="evidence" value="ECO:0007669"/>
    <property type="project" value="InterPro"/>
</dbReference>
<gene>
    <name evidence="3" type="ORF">CEUSTIGMA_g13474.t1</name>
</gene>
<dbReference type="AlphaFoldDB" id="A0A250XSX4"/>